<dbReference type="InterPro" id="IPR036520">
    <property type="entry name" value="UPF0759_sf"/>
</dbReference>
<dbReference type="Proteomes" id="UP000182409">
    <property type="component" value="Unassembled WGS sequence"/>
</dbReference>
<dbReference type="Gene3D" id="3.20.20.410">
    <property type="entry name" value="Protein of unknown function UPF0759"/>
    <property type="match status" value="1"/>
</dbReference>
<feature type="compositionally biased region" description="Basic residues" evidence="1">
    <location>
        <begin position="278"/>
        <end position="290"/>
    </location>
</feature>
<name>A0A1H4LAZ5_9BACT</name>
<protein>
    <submittedName>
        <fullName evidence="2">Uncharacterized conserved protein YecE, DUF72 family</fullName>
    </submittedName>
</protein>
<evidence type="ECO:0000313" key="2">
    <source>
        <dbReference type="EMBL" id="SEB67863.1"/>
    </source>
</evidence>
<dbReference type="PANTHER" id="PTHR30348:SF4">
    <property type="entry name" value="DUF72 DOMAIN-CONTAINING PROTEIN"/>
    <property type="match status" value="1"/>
</dbReference>
<dbReference type="AlphaFoldDB" id="A0A1H4LAZ5"/>
<dbReference type="EMBL" id="FNSD01000001">
    <property type="protein sequence ID" value="SEB67863.1"/>
    <property type="molecule type" value="Genomic_DNA"/>
</dbReference>
<proteinExistence type="predicted"/>
<feature type="region of interest" description="Disordered" evidence="1">
    <location>
        <begin position="271"/>
        <end position="290"/>
    </location>
</feature>
<accession>A0A1H4LAZ5</accession>
<evidence type="ECO:0000313" key="3">
    <source>
        <dbReference type="Proteomes" id="UP000182409"/>
    </source>
</evidence>
<organism evidence="2 3">
    <name type="scientific">Terriglobus roseus</name>
    <dbReference type="NCBI Taxonomy" id="392734"/>
    <lineage>
        <taxon>Bacteria</taxon>
        <taxon>Pseudomonadati</taxon>
        <taxon>Acidobacteriota</taxon>
        <taxon>Terriglobia</taxon>
        <taxon>Terriglobales</taxon>
        <taxon>Acidobacteriaceae</taxon>
        <taxon>Terriglobus</taxon>
    </lineage>
</organism>
<gene>
    <name evidence="2" type="ORF">SAMN05443244_1532</name>
</gene>
<dbReference type="PANTHER" id="PTHR30348">
    <property type="entry name" value="UNCHARACTERIZED PROTEIN YECE"/>
    <property type="match status" value="1"/>
</dbReference>
<dbReference type="SUPFAM" id="SSF117396">
    <property type="entry name" value="TM1631-like"/>
    <property type="match status" value="1"/>
</dbReference>
<dbReference type="Pfam" id="PF01904">
    <property type="entry name" value="DUF72"/>
    <property type="match status" value="1"/>
</dbReference>
<dbReference type="InterPro" id="IPR002763">
    <property type="entry name" value="DUF72"/>
</dbReference>
<sequence>MAQQDVCRPTPRRVYDIADMSPHLATGSTHIGISGWRYQGWRGSFYPPGLPRRLELQHASRIFNSIEINGTHYSLLRPSSFEQWRDATPDGFTFALKGSRFITHMLKLRGAEGALANFFAQGVLALGPKMGPILWQFAPRFAFDAERLSTFFDLLPRTTTDVAALAHEHGPRLKGRAFTEALVKQPVRHCIEIRHDSFVCPEFIALLRKHNIGLVVADTVEWPLLFDVTSDFVYCRLHGSEELYASGYGDAALDTWAKRVVRWAHGEEAEDETASSRLHGHHASPTPARKRQKRDVFVYFDNDAKVHAPYDAQALQRRVEKLHTAKK</sequence>
<reference evidence="2 3" key="1">
    <citation type="submission" date="2016-10" db="EMBL/GenBank/DDBJ databases">
        <authorList>
            <person name="de Groot N.N."/>
        </authorList>
    </citation>
    <scope>NUCLEOTIDE SEQUENCE [LARGE SCALE GENOMIC DNA]</scope>
    <source>
        <strain evidence="2 3">AB35.6</strain>
    </source>
</reference>
<evidence type="ECO:0000256" key="1">
    <source>
        <dbReference type="SAM" id="MobiDB-lite"/>
    </source>
</evidence>